<protein>
    <submittedName>
        <fullName evidence="2">Condensation domain-containing protein</fullName>
    </submittedName>
</protein>
<accession>A0ABT5LQV8</accession>
<dbReference type="Pfam" id="PF00668">
    <property type="entry name" value="Condensation"/>
    <property type="match status" value="1"/>
</dbReference>
<reference evidence="2 3" key="1">
    <citation type="submission" date="2023-02" db="EMBL/GenBank/DDBJ databases">
        <title>Entomopathogenic bacteria.</title>
        <authorList>
            <person name="Machado R.A."/>
        </authorList>
    </citation>
    <scope>NUCLEOTIDE SEQUENCE [LARGE SCALE GENOMIC DNA]</scope>
    <source>
        <strain evidence="2 3">XENO-2</strain>
    </source>
</reference>
<comment type="caution">
    <text evidence="2">The sequence shown here is derived from an EMBL/GenBank/DDBJ whole genome shotgun (WGS) entry which is preliminary data.</text>
</comment>
<dbReference type="Proteomes" id="UP001220225">
    <property type="component" value="Unassembled WGS sequence"/>
</dbReference>
<dbReference type="EMBL" id="JAQRFN010000007">
    <property type="protein sequence ID" value="MDC9596695.1"/>
    <property type="molecule type" value="Genomic_DNA"/>
</dbReference>
<keyword evidence="3" id="KW-1185">Reference proteome</keyword>
<evidence type="ECO:0000259" key="1">
    <source>
        <dbReference type="Pfam" id="PF00668"/>
    </source>
</evidence>
<name>A0ABT5LQV8_9GAMM</name>
<dbReference type="SUPFAM" id="SSF56801">
    <property type="entry name" value="Acetyl-CoA synthetase-like"/>
    <property type="match status" value="1"/>
</dbReference>
<evidence type="ECO:0000313" key="2">
    <source>
        <dbReference type="EMBL" id="MDC9596695.1"/>
    </source>
</evidence>
<dbReference type="PANTHER" id="PTHR45527:SF1">
    <property type="entry name" value="FATTY ACID SYNTHASE"/>
    <property type="match status" value="1"/>
</dbReference>
<dbReference type="Gene3D" id="3.30.559.10">
    <property type="entry name" value="Chloramphenicol acetyltransferase-like domain"/>
    <property type="match status" value="1"/>
</dbReference>
<dbReference type="RefSeq" id="WP_273575294.1">
    <property type="nucleotide sequence ID" value="NZ_JAQRFN010000007.1"/>
</dbReference>
<dbReference type="PANTHER" id="PTHR45527">
    <property type="entry name" value="NONRIBOSOMAL PEPTIDE SYNTHETASE"/>
    <property type="match status" value="1"/>
</dbReference>
<dbReference type="Gene3D" id="2.30.38.10">
    <property type="entry name" value="Luciferase, Domain 3"/>
    <property type="match status" value="1"/>
</dbReference>
<organism evidence="2 3">
    <name type="scientific">Xenorhabdus anantnagensis</name>
    <dbReference type="NCBI Taxonomy" id="3025875"/>
    <lineage>
        <taxon>Bacteria</taxon>
        <taxon>Pseudomonadati</taxon>
        <taxon>Pseudomonadota</taxon>
        <taxon>Gammaproteobacteria</taxon>
        <taxon>Enterobacterales</taxon>
        <taxon>Morganellaceae</taxon>
        <taxon>Xenorhabdus</taxon>
    </lineage>
</organism>
<dbReference type="InterPro" id="IPR023213">
    <property type="entry name" value="CAT-like_dom_sf"/>
</dbReference>
<evidence type="ECO:0000313" key="3">
    <source>
        <dbReference type="Proteomes" id="UP001220225"/>
    </source>
</evidence>
<sequence>MDKILASPFIQFFWKSWAIEPHSSTFNIVIEQIIKGSLDEGKLKGALQEFINLYPFFKYRIEEKNNELYWVSDSDEPYLVEFTYLSNDEEQLNQFALRPFDLIKGPLIRFGLLKEADQQYQLFIVLHHITGDAQGLEEFFHNISDLYNQRPLRHSPMTLQQVSEKFERDHQLLKLLSKYNPEEYWKKCLSDVTTSNPLPYLSQQAIGKPELPNEFRFNLPLEDWKNLTQSLHPYKPFLVFKTLWATLVAQYIPSGKVHLIYPIAAPEGTSLSLGAQINAVVFPLRLHNTDNFNSLYQATLNYSASLKAQPDLRFSNLPIFQSVPLNIVNQLNVGINQASFKDISLELDGCEVNYGHRFNNDLAVTEWILEYHLEKDHWAFRIRYHPNLFHAKQIRALGEQFQQLLVNALTNPETPISQLPLLTPEQTQTVLEYGNPHQSGDTEAKRHNSLTADLIRTHYQQAIGQSKSVETEISNVQAYVLNERLQLVPMGLSGELYLSGPELDNNCLEKSALVANPFVQQTNDKWLYRTGEQVCWLPNGELEYRGAKCCDSLKEAS</sequence>
<proteinExistence type="predicted"/>
<dbReference type="Gene3D" id="3.30.559.30">
    <property type="entry name" value="Nonribosomal peptide synthetase, condensation domain"/>
    <property type="match status" value="1"/>
</dbReference>
<gene>
    <name evidence="2" type="ORF">PSI14_07380</name>
</gene>
<dbReference type="SUPFAM" id="SSF52777">
    <property type="entry name" value="CoA-dependent acyltransferases"/>
    <property type="match status" value="2"/>
</dbReference>
<feature type="domain" description="Condensation" evidence="1">
    <location>
        <begin position="18"/>
        <end position="429"/>
    </location>
</feature>
<dbReference type="InterPro" id="IPR001242">
    <property type="entry name" value="Condensation_dom"/>
</dbReference>